<dbReference type="InterPro" id="IPR016064">
    <property type="entry name" value="NAD/diacylglycerol_kinase_sf"/>
</dbReference>
<evidence type="ECO:0000313" key="11">
    <source>
        <dbReference type="Proteomes" id="UP000277858"/>
    </source>
</evidence>
<dbReference type="Proteomes" id="UP000277858">
    <property type="component" value="Chromosome"/>
</dbReference>
<dbReference type="EMBL" id="LR134473">
    <property type="protein sequence ID" value="VEI02833.1"/>
    <property type="molecule type" value="Genomic_DNA"/>
</dbReference>
<dbReference type="Gene3D" id="2.60.200.40">
    <property type="match status" value="1"/>
</dbReference>
<evidence type="ECO:0000256" key="1">
    <source>
        <dbReference type="ARBA" id="ARBA00001946"/>
    </source>
</evidence>
<comment type="cofactor">
    <cofactor evidence="1">
        <name>Mg(2+)</name>
        <dbReference type="ChEBI" id="CHEBI:18420"/>
    </cofactor>
</comment>
<feature type="domain" description="DAGKc" evidence="9">
    <location>
        <begin position="3"/>
        <end position="144"/>
    </location>
</feature>
<keyword evidence="7" id="KW-0443">Lipid metabolism</keyword>
<dbReference type="Pfam" id="PF19279">
    <property type="entry name" value="YegS_C"/>
    <property type="match status" value="1"/>
</dbReference>
<dbReference type="Gene3D" id="3.40.50.10330">
    <property type="entry name" value="Probable inorganic polyphosphate/atp-NAD kinase, domain 1"/>
    <property type="match status" value="1"/>
</dbReference>
<reference evidence="10 11" key="1">
    <citation type="submission" date="2018-12" db="EMBL/GenBank/DDBJ databases">
        <authorList>
            <consortium name="Pathogen Informatics"/>
        </authorList>
    </citation>
    <scope>NUCLEOTIDE SEQUENCE [LARGE SCALE GENOMIC DNA]</scope>
    <source>
        <strain evidence="10 11">NCTC13652</strain>
    </source>
</reference>
<keyword evidence="7" id="KW-0444">Lipid biosynthesis</keyword>
<dbReference type="PROSITE" id="PS50146">
    <property type="entry name" value="DAGK"/>
    <property type="match status" value="1"/>
</dbReference>
<proteinExistence type="inferred from homology"/>
<dbReference type="GO" id="GO:0008654">
    <property type="term" value="P:phospholipid biosynthetic process"/>
    <property type="evidence" value="ECO:0007669"/>
    <property type="project" value="UniProtKB-KW"/>
</dbReference>
<organism evidence="10 11">
    <name type="scientific">Acidipropionibacterium jensenii</name>
    <dbReference type="NCBI Taxonomy" id="1749"/>
    <lineage>
        <taxon>Bacteria</taxon>
        <taxon>Bacillati</taxon>
        <taxon>Actinomycetota</taxon>
        <taxon>Actinomycetes</taxon>
        <taxon>Propionibacteriales</taxon>
        <taxon>Propionibacteriaceae</taxon>
        <taxon>Acidipropionibacterium</taxon>
    </lineage>
</organism>
<comment type="similarity">
    <text evidence="2">Belongs to the diacylglycerol/lipid kinase family.</text>
</comment>
<dbReference type="SUPFAM" id="SSF111331">
    <property type="entry name" value="NAD kinase/diacylglycerol kinase-like"/>
    <property type="match status" value="1"/>
</dbReference>
<evidence type="ECO:0000256" key="8">
    <source>
        <dbReference type="ARBA" id="ARBA00023264"/>
    </source>
</evidence>
<sequence>MVEPSGILTLVVNPAAGAGTARRLAAPVAGRLSAQLPGTAVRTVLTDSLAHADAVMREVVDQALAEPDRGPHSLVTMGGDGMSHLGLNAAAGTPVRLGVVPAGTGNDFCRGVRLPRRMGEAVDAISSWRVGEIDLAVASGSLRHPGGVGRTDRRWLGSVLSTGYDARVNRRTNSARLRLGPLSYAWGALAELARFSPLHYSITLDGQHRDLDAMLVAVGNAGWIGGGMRICPRADVHDGMLDITIIRPVSRKVLLAALATVYTGAFARLPFVETLRARTVRIDGEGLFAMADGEEFGDLPLTVSCRPRALHLLGAR</sequence>
<name>A0A448NY03_9ACTN</name>
<keyword evidence="6" id="KW-0067">ATP-binding</keyword>
<dbReference type="PANTHER" id="PTHR12358">
    <property type="entry name" value="SPHINGOSINE KINASE"/>
    <property type="match status" value="1"/>
</dbReference>
<keyword evidence="11" id="KW-1185">Reference proteome</keyword>
<dbReference type="InterPro" id="IPR050187">
    <property type="entry name" value="Lipid_Phosphate_FormReg"/>
</dbReference>
<evidence type="ECO:0000256" key="4">
    <source>
        <dbReference type="ARBA" id="ARBA00022741"/>
    </source>
</evidence>
<dbReference type="EC" id="2.7.1.107" evidence="10"/>
<dbReference type="AlphaFoldDB" id="A0A448NY03"/>
<evidence type="ECO:0000256" key="5">
    <source>
        <dbReference type="ARBA" id="ARBA00022777"/>
    </source>
</evidence>
<dbReference type="GO" id="GO:0005524">
    <property type="term" value="F:ATP binding"/>
    <property type="evidence" value="ECO:0007669"/>
    <property type="project" value="UniProtKB-KW"/>
</dbReference>
<evidence type="ECO:0000256" key="7">
    <source>
        <dbReference type="ARBA" id="ARBA00023209"/>
    </source>
</evidence>
<keyword evidence="5 10" id="KW-0418">Kinase</keyword>
<keyword evidence="8" id="KW-1208">Phospholipid metabolism</keyword>
<dbReference type="InterPro" id="IPR017438">
    <property type="entry name" value="ATP-NAD_kinase_N"/>
</dbReference>
<keyword evidence="7" id="KW-0594">Phospholipid biosynthesis</keyword>
<evidence type="ECO:0000259" key="9">
    <source>
        <dbReference type="PROSITE" id="PS50146"/>
    </source>
</evidence>
<protein>
    <submittedName>
        <fullName evidence="10">Diacylglycerol kinase</fullName>
        <ecNumber evidence="10">2.7.1.107</ecNumber>
    </submittedName>
</protein>
<accession>A0A448NY03</accession>
<dbReference type="PANTHER" id="PTHR12358:SF54">
    <property type="entry name" value="SPHINGOSINE KINASE RELATED PROTEIN"/>
    <property type="match status" value="1"/>
</dbReference>
<dbReference type="InterPro" id="IPR045540">
    <property type="entry name" value="YegS/DAGK_C"/>
</dbReference>
<keyword evidence="4" id="KW-0547">Nucleotide-binding</keyword>
<keyword evidence="3 10" id="KW-0808">Transferase</keyword>
<dbReference type="Pfam" id="PF00781">
    <property type="entry name" value="DAGK_cat"/>
    <property type="match status" value="1"/>
</dbReference>
<evidence type="ECO:0000256" key="3">
    <source>
        <dbReference type="ARBA" id="ARBA00022679"/>
    </source>
</evidence>
<evidence type="ECO:0000256" key="2">
    <source>
        <dbReference type="ARBA" id="ARBA00005983"/>
    </source>
</evidence>
<dbReference type="InterPro" id="IPR001206">
    <property type="entry name" value="Diacylglycerol_kinase_cat_dom"/>
</dbReference>
<gene>
    <name evidence="10" type="primary">dagK_2</name>
    <name evidence="10" type="ORF">NCTC13652_01022</name>
</gene>
<evidence type="ECO:0000256" key="6">
    <source>
        <dbReference type="ARBA" id="ARBA00022840"/>
    </source>
</evidence>
<dbReference type="GO" id="GO:0004143">
    <property type="term" value="F:ATP-dependent diacylglycerol kinase activity"/>
    <property type="evidence" value="ECO:0007669"/>
    <property type="project" value="UniProtKB-EC"/>
</dbReference>
<evidence type="ECO:0000313" key="10">
    <source>
        <dbReference type="EMBL" id="VEI02833.1"/>
    </source>
</evidence>
<dbReference type="STRING" id="1122997.GCA_000425285_02074"/>